<dbReference type="InterPro" id="IPR006221">
    <property type="entry name" value="TrpG/PapA_dom"/>
</dbReference>
<dbReference type="Gene3D" id="3.60.120.10">
    <property type="entry name" value="Anthranilate synthase"/>
    <property type="match status" value="1"/>
</dbReference>
<dbReference type="InterPro" id="IPR019999">
    <property type="entry name" value="Anth_synth_I-like"/>
</dbReference>
<dbReference type="PANTHER" id="PTHR11236:SF18">
    <property type="entry name" value="AMINODEOXYCHORISMATE SYNTHASE"/>
    <property type="match status" value="1"/>
</dbReference>
<dbReference type="EMBL" id="KZ454992">
    <property type="protein sequence ID" value="PKI83153.1"/>
    <property type="molecule type" value="Genomic_DNA"/>
</dbReference>
<keyword evidence="5" id="KW-0808">Transferase</keyword>
<evidence type="ECO:0000313" key="12">
    <source>
        <dbReference type="EMBL" id="PKI83153.1"/>
    </source>
</evidence>
<dbReference type="GO" id="GO:0046656">
    <property type="term" value="P:folic acid biosynthetic process"/>
    <property type="evidence" value="ECO:0007669"/>
    <property type="project" value="UniProtKB-KW"/>
</dbReference>
<evidence type="ECO:0000256" key="1">
    <source>
        <dbReference type="ARBA" id="ARBA00001000"/>
    </source>
</evidence>
<name>A0A2N1J9C6_9BASI</name>
<dbReference type="STRING" id="2020962.A0A2N1J9C6"/>
<evidence type="ECO:0000256" key="6">
    <source>
        <dbReference type="ARBA" id="ARBA00022909"/>
    </source>
</evidence>
<evidence type="ECO:0000259" key="11">
    <source>
        <dbReference type="Pfam" id="PF00425"/>
    </source>
</evidence>
<keyword evidence="7" id="KW-0315">Glutamine amidotransferase</keyword>
<dbReference type="InterPro" id="IPR017926">
    <property type="entry name" value="GATASE"/>
</dbReference>
<dbReference type="UniPathway" id="UPA00077">
    <property type="reaction ID" value="UER00149"/>
</dbReference>
<comment type="similarity">
    <text evidence="3">In the C-terminal section; belongs to the anthranilate synthase component I family.</text>
</comment>
<evidence type="ECO:0000256" key="2">
    <source>
        <dbReference type="ARBA" id="ARBA00005009"/>
    </source>
</evidence>
<evidence type="ECO:0000256" key="8">
    <source>
        <dbReference type="ARBA" id="ARBA00031329"/>
    </source>
</evidence>
<comment type="catalytic activity">
    <reaction evidence="1">
        <text>chorismate + L-glutamine = 4-amino-4-deoxychorismate + L-glutamate</text>
        <dbReference type="Rhea" id="RHEA:11672"/>
        <dbReference type="ChEBI" id="CHEBI:29748"/>
        <dbReference type="ChEBI" id="CHEBI:29985"/>
        <dbReference type="ChEBI" id="CHEBI:58359"/>
        <dbReference type="ChEBI" id="CHEBI:58406"/>
        <dbReference type="EC" id="2.6.1.85"/>
    </reaction>
</comment>
<dbReference type="Pfam" id="PF00425">
    <property type="entry name" value="Chorismate_bind"/>
    <property type="match status" value="1"/>
</dbReference>
<dbReference type="CDD" id="cd01743">
    <property type="entry name" value="GATase1_Anthranilate_Synthase"/>
    <property type="match status" value="1"/>
</dbReference>
<evidence type="ECO:0000256" key="9">
    <source>
        <dbReference type="ARBA" id="ARBA00031904"/>
    </source>
</evidence>
<keyword evidence="6" id="KW-0289">Folate biosynthesis</keyword>
<dbReference type="Proteomes" id="UP000232875">
    <property type="component" value="Unassembled WGS sequence"/>
</dbReference>
<evidence type="ECO:0000256" key="4">
    <source>
        <dbReference type="ARBA" id="ARBA00013139"/>
    </source>
</evidence>
<gene>
    <name evidence="12" type="primary">PAB1</name>
    <name evidence="12" type="ORF">MVES_003099</name>
</gene>
<evidence type="ECO:0000256" key="5">
    <source>
        <dbReference type="ARBA" id="ARBA00022679"/>
    </source>
</evidence>
<proteinExistence type="inferred from homology"/>
<dbReference type="GO" id="GO:0005737">
    <property type="term" value="C:cytoplasm"/>
    <property type="evidence" value="ECO:0007669"/>
    <property type="project" value="TreeGrafter"/>
</dbReference>
<evidence type="ECO:0000256" key="3">
    <source>
        <dbReference type="ARBA" id="ARBA00005970"/>
    </source>
</evidence>
<evidence type="ECO:0000313" key="13">
    <source>
        <dbReference type="Proteomes" id="UP000232875"/>
    </source>
</evidence>
<dbReference type="InterPro" id="IPR029062">
    <property type="entry name" value="Class_I_gatase-like"/>
</dbReference>
<dbReference type="GO" id="GO:0000162">
    <property type="term" value="P:L-tryptophan biosynthetic process"/>
    <property type="evidence" value="ECO:0007669"/>
    <property type="project" value="TreeGrafter"/>
</dbReference>
<dbReference type="Gene3D" id="3.40.50.880">
    <property type="match status" value="1"/>
</dbReference>
<dbReference type="PRINTS" id="PR00096">
    <property type="entry name" value="GATASE"/>
</dbReference>
<dbReference type="SUPFAM" id="SSF52317">
    <property type="entry name" value="Class I glutamine amidotransferase-like"/>
    <property type="match status" value="1"/>
</dbReference>
<comment type="pathway">
    <text evidence="2">Cofactor biosynthesis; tetrahydrofolate biosynthesis; 4-aminobenzoate from chorismate: step 1/2.</text>
</comment>
<accession>A0A2N1J9C6</accession>
<keyword evidence="13" id="KW-1185">Reference proteome</keyword>
<feature type="domain" description="Chorismate-utilising enzyme C-terminal" evidence="11">
    <location>
        <begin position="549"/>
        <end position="825"/>
    </location>
</feature>
<dbReference type="OrthoDB" id="64220at2759"/>
<dbReference type="InterPro" id="IPR015890">
    <property type="entry name" value="Chorismate_C"/>
</dbReference>
<dbReference type="PRINTS" id="PR00099">
    <property type="entry name" value="CPSGATASE"/>
</dbReference>
<dbReference type="GO" id="GO:0046820">
    <property type="term" value="F:4-amino-4-deoxychorismate synthase activity"/>
    <property type="evidence" value="ECO:0007669"/>
    <property type="project" value="UniProtKB-EC"/>
</dbReference>
<dbReference type="PROSITE" id="PS51273">
    <property type="entry name" value="GATASE_TYPE_1"/>
    <property type="match status" value="1"/>
</dbReference>
<dbReference type="InterPro" id="IPR005801">
    <property type="entry name" value="ADC_synthase"/>
</dbReference>
<dbReference type="SUPFAM" id="SSF56322">
    <property type="entry name" value="ADC synthase"/>
    <property type="match status" value="1"/>
</dbReference>
<organism evidence="12 13">
    <name type="scientific">Malassezia vespertilionis</name>
    <dbReference type="NCBI Taxonomy" id="2020962"/>
    <lineage>
        <taxon>Eukaryota</taxon>
        <taxon>Fungi</taxon>
        <taxon>Dikarya</taxon>
        <taxon>Basidiomycota</taxon>
        <taxon>Ustilaginomycotina</taxon>
        <taxon>Malasseziomycetes</taxon>
        <taxon>Malasseziales</taxon>
        <taxon>Malasseziaceae</taxon>
        <taxon>Malassezia</taxon>
    </lineage>
</organism>
<protein>
    <recommendedName>
        <fullName evidence="4">aminodeoxychorismate synthase</fullName>
        <ecNumber evidence="4">2.6.1.85</ecNumber>
    </recommendedName>
    <alternativeName>
        <fullName evidence="8">Para-aminobenzoate synthase</fullName>
    </alternativeName>
    <alternativeName>
        <fullName evidence="9">p-aminobenzoic acid synthase</fullName>
    </alternativeName>
</protein>
<dbReference type="Pfam" id="PF00117">
    <property type="entry name" value="GATase"/>
    <property type="match status" value="1"/>
</dbReference>
<sequence>MQQPPMLPRIAIIDHHDSYTRNLLSLITQSIEPAPDAETLANRVVVLPYTHPILTADRIGTNLLPHVDALILSPGPGNPHSKQDFGTSMELLRAQKHAPVPVLGICLGHQGIAVADGAKVVQLATPIHGRRHALSIDSDARDAKRAHEMLSIMENVPQGTEVVCYNSLVVDEKTLPPVLRVLAHSQSEQGPLVQAIEHTELPYFGVQFHPESIESDGGATVLRNFFHNVAAYWKACDKQRVAQWVSPQLRLSTALIEVGGSCVAPSRPLHTSTPRWEVVQKTFLIPTTVTLHDTLAHVMPALFQKLCRTSNHRGPMASGVWLDSASVADPQSQLSMMGRADFTLHYDMHGSLAACVQNEDASISRAVLDANGSLWDWLGNVQRVLQSMTKLPDAMPMDAAAGGSTCAFCTGFVGFWSYEMKDESLHLRPFDPTHYGPAGPREAVDRMQLPAAQWSFCNTTLSLDQKLRTWTAYALVDHGTEAHLPSEMQTLTLALAQLPHGTVGISHARADEWLARVEETLLEVCNQASPSSETLVRQVLPPLHAVDNKQTYQDKIGKARQLIGAGESYELCLTTQFEGRVPELDSHNYDAHFALYCKLRRKNPAPFSAYIELLPTATLPQAILSTSPERFLTVTREGYMEMRPIKGTLPKAGFAKGEEDWLERAHQDTAFAAHVQAEDERRKAKLNADPKERAENLMIVDLIRADLQSVCFPGSVQVPRLIALESYATVHQLVTAVTGILRPGIGCVEATKRCFPPGSMTGAPKHRSVELLDDLERAHGGRATRRRAAYSGALGFISVDGASNMSVVIRTVTTQGSGALVGAGG</sequence>
<dbReference type="PANTHER" id="PTHR11236">
    <property type="entry name" value="AMINOBENZOATE/ANTHRANILATE SYNTHASE"/>
    <property type="match status" value="1"/>
</dbReference>
<dbReference type="GO" id="GO:0046654">
    <property type="term" value="P:tetrahydrofolate biosynthetic process"/>
    <property type="evidence" value="ECO:0007669"/>
    <property type="project" value="UniProtKB-UniPathway"/>
</dbReference>
<feature type="domain" description="Glutamine amidotransferase" evidence="10">
    <location>
        <begin position="12"/>
        <end position="228"/>
    </location>
</feature>
<dbReference type="AlphaFoldDB" id="A0A2N1J9C6"/>
<reference evidence="12 13" key="1">
    <citation type="submission" date="2017-10" db="EMBL/GenBank/DDBJ databases">
        <title>A novel species of cold-tolerant Malassezia isolated from bats.</title>
        <authorList>
            <person name="Lorch J.M."/>
            <person name="Palmer J.M."/>
            <person name="Vanderwolf K.J."/>
            <person name="Schmidt K.Z."/>
            <person name="Verant M.L."/>
            <person name="Weller T.J."/>
            <person name="Blehert D.S."/>
        </authorList>
    </citation>
    <scope>NUCLEOTIDE SEQUENCE [LARGE SCALE GENOMIC DNA]</scope>
    <source>
        <strain evidence="12 13">NWHC:44797-103</strain>
    </source>
</reference>
<dbReference type="PRINTS" id="PR00097">
    <property type="entry name" value="ANTSNTHASEII"/>
</dbReference>
<dbReference type="GO" id="GO:0008153">
    <property type="term" value="P:4-aminobenzoate biosynthetic process"/>
    <property type="evidence" value="ECO:0007669"/>
    <property type="project" value="TreeGrafter"/>
</dbReference>
<dbReference type="EC" id="2.6.1.85" evidence="4"/>
<evidence type="ECO:0000259" key="10">
    <source>
        <dbReference type="Pfam" id="PF00117"/>
    </source>
</evidence>
<evidence type="ECO:0000256" key="7">
    <source>
        <dbReference type="ARBA" id="ARBA00022962"/>
    </source>
</evidence>